<name>A0A183PR16_9TREM</name>
<dbReference type="Proteomes" id="UP000269396">
    <property type="component" value="Unassembled WGS sequence"/>
</dbReference>
<dbReference type="Gene3D" id="1.20.920.30">
    <property type="match status" value="1"/>
</dbReference>
<organism evidence="1 2">
    <name type="scientific">Schistosoma mattheei</name>
    <dbReference type="NCBI Taxonomy" id="31246"/>
    <lineage>
        <taxon>Eukaryota</taxon>
        <taxon>Metazoa</taxon>
        <taxon>Spiralia</taxon>
        <taxon>Lophotrochozoa</taxon>
        <taxon>Platyhelminthes</taxon>
        <taxon>Trematoda</taxon>
        <taxon>Digenea</taxon>
        <taxon>Strigeidida</taxon>
        <taxon>Schistosomatoidea</taxon>
        <taxon>Schistosomatidae</taxon>
        <taxon>Schistosoma</taxon>
    </lineage>
</organism>
<evidence type="ECO:0000313" key="2">
    <source>
        <dbReference type="Proteomes" id="UP000269396"/>
    </source>
</evidence>
<proteinExistence type="predicted"/>
<dbReference type="EMBL" id="UZAL01037712">
    <property type="protein sequence ID" value="VDP72398.1"/>
    <property type="molecule type" value="Genomic_DNA"/>
</dbReference>
<protein>
    <submittedName>
        <fullName evidence="1">Uncharacterized protein</fullName>
    </submittedName>
</protein>
<dbReference type="Pfam" id="PF17857">
    <property type="entry name" value="AAA_lid_1"/>
    <property type="match status" value="1"/>
</dbReference>
<dbReference type="Gene3D" id="3.40.50.300">
    <property type="entry name" value="P-loop containing nucleotide triphosphate hydrolases"/>
    <property type="match status" value="2"/>
</dbReference>
<reference evidence="1 2" key="1">
    <citation type="submission" date="2018-11" db="EMBL/GenBank/DDBJ databases">
        <authorList>
            <consortium name="Pathogen Informatics"/>
        </authorList>
    </citation>
    <scope>NUCLEOTIDE SEQUENCE [LARGE SCALE GENOMIC DNA]</scope>
    <source>
        <strain>Denwood</strain>
        <strain evidence="2">Zambia</strain>
    </source>
</reference>
<accession>A0A183PR16</accession>
<dbReference type="GO" id="GO:0007018">
    <property type="term" value="P:microtubule-based movement"/>
    <property type="evidence" value="ECO:0007669"/>
    <property type="project" value="InterPro"/>
</dbReference>
<gene>
    <name evidence="1" type="ORF">SMTD_LOCUS16803</name>
</gene>
<dbReference type="GO" id="GO:0045505">
    <property type="term" value="F:dynein intermediate chain binding"/>
    <property type="evidence" value="ECO:0007669"/>
    <property type="project" value="InterPro"/>
</dbReference>
<dbReference type="GO" id="GO:0030286">
    <property type="term" value="C:dynein complex"/>
    <property type="evidence" value="ECO:0007669"/>
    <property type="project" value="InterPro"/>
</dbReference>
<sequence>TGKSVIANNYLIQLPKENYLPNILNFSARTTANQTQDIIMSRLDRRRKCVYGPPIGKQCIVFIDDLNMPMKEKYGAQPPIELLRMWIDHNHWYDRKDNTKQYLVDVTSTSEGKHGIQWTAQNQLDDLDSADGQALLSHTHQQMQIKTAGVAAVSASVGLNTHKGKTKVLKYNTETTNPITLDGETLEDVESFTYLRSIINEQGGSHADVKARIGKQFMAAMGPPGGGRNNITPRLTRHTNVLGVNEFDDQTMLKIFTTITDAHFSNGFEPQFMRLSKILVQATLHVYKLSISTFLPTPAKSHYIFNLRDFARVIKGIRLIPSSNMKEEDKLMRLWIHEVK</sequence>
<dbReference type="InterPro" id="IPR027417">
    <property type="entry name" value="P-loop_NTPase"/>
</dbReference>
<feature type="non-terminal residue" evidence="1">
    <location>
        <position position="1"/>
    </location>
</feature>
<dbReference type="InterPro" id="IPR041589">
    <property type="entry name" value="DNAH3_AAA_lid_1"/>
</dbReference>
<dbReference type="STRING" id="31246.A0A183PR16"/>
<dbReference type="Pfam" id="PF12775">
    <property type="entry name" value="AAA_7"/>
    <property type="match status" value="2"/>
</dbReference>
<dbReference type="AlphaFoldDB" id="A0A183PR16"/>
<dbReference type="InterPro" id="IPR026983">
    <property type="entry name" value="DHC"/>
</dbReference>
<keyword evidence="2" id="KW-1185">Reference proteome</keyword>
<dbReference type="PANTHER" id="PTHR22878:SF71">
    <property type="entry name" value="DYNEIN, AXONEMAL, HEAVY CHAIN 3"/>
    <property type="match status" value="1"/>
</dbReference>
<dbReference type="GO" id="GO:0051959">
    <property type="term" value="F:dynein light intermediate chain binding"/>
    <property type="evidence" value="ECO:0007669"/>
    <property type="project" value="InterPro"/>
</dbReference>
<dbReference type="SUPFAM" id="SSF52540">
    <property type="entry name" value="P-loop containing nucleoside triphosphate hydrolases"/>
    <property type="match status" value="1"/>
</dbReference>
<evidence type="ECO:0000313" key="1">
    <source>
        <dbReference type="EMBL" id="VDP72398.1"/>
    </source>
</evidence>
<dbReference type="PANTHER" id="PTHR22878">
    <property type="entry name" value="DYNEIN HEAVY CHAIN 6, AXONEMAL-LIKE-RELATED"/>
    <property type="match status" value="1"/>
</dbReference>